<evidence type="ECO:0000256" key="3">
    <source>
        <dbReference type="ARBA" id="ARBA00022840"/>
    </source>
</evidence>
<organism evidence="5 6">
    <name type="scientific">Suillus luteus UH-Slu-Lm8-n1</name>
    <dbReference type="NCBI Taxonomy" id="930992"/>
    <lineage>
        <taxon>Eukaryota</taxon>
        <taxon>Fungi</taxon>
        <taxon>Dikarya</taxon>
        <taxon>Basidiomycota</taxon>
        <taxon>Agaricomycotina</taxon>
        <taxon>Agaricomycetes</taxon>
        <taxon>Agaricomycetidae</taxon>
        <taxon>Boletales</taxon>
        <taxon>Suillineae</taxon>
        <taxon>Suillaceae</taxon>
        <taxon>Suillus</taxon>
    </lineage>
</organism>
<dbReference type="SUPFAM" id="SSF52540">
    <property type="entry name" value="P-loop containing nucleoside triphosphate hydrolases"/>
    <property type="match status" value="1"/>
</dbReference>
<gene>
    <name evidence="5" type="ORF">CY34DRAFT_91603</name>
</gene>
<dbReference type="PROSITE" id="PS51194">
    <property type="entry name" value="HELICASE_CTER"/>
    <property type="match status" value="1"/>
</dbReference>
<accession>A0A0D0B2A4</accession>
<dbReference type="EMBL" id="KN835413">
    <property type="protein sequence ID" value="KIK38068.1"/>
    <property type="molecule type" value="Genomic_DNA"/>
</dbReference>
<dbReference type="GO" id="GO:0016787">
    <property type="term" value="F:hydrolase activity"/>
    <property type="evidence" value="ECO:0007669"/>
    <property type="project" value="UniProtKB-KW"/>
</dbReference>
<dbReference type="InterPro" id="IPR050628">
    <property type="entry name" value="SNF2_RAD54_helicase_TF"/>
</dbReference>
<keyword evidence="3" id="KW-0067">ATP-binding</keyword>
<reference evidence="5 6" key="1">
    <citation type="submission" date="2014-04" db="EMBL/GenBank/DDBJ databases">
        <authorList>
            <consortium name="DOE Joint Genome Institute"/>
            <person name="Kuo A."/>
            <person name="Ruytinx J."/>
            <person name="Rineau F."/>
            <person name="Colpaert J."/>
            <person name="Kohler A."/>
            <person name="Nagy L.G."/>
            <person name="Floudas D."/>
            <person name="Copeland A."/>
            <person name="Barry K.W."/>
            <person name="Cichocki N."/>
            <person name="Veneault-Fourrey C."/>
            <person name="LaButti K."/>
            <person name="Lindquist E.A."/>
            <person name="Lipzen A."/>
            <person name="Lundell T."/>
            <person name="Morin E."/>
            <person name="Murat C."/>
            <person name="Sun H."/>
            <person name="Tunlid A."/>
            <person name="Henrissat B."/>
            <person name="Grigoriev I.V."/>
            <person name="Hibbett D.S."/>
            <person name="Martin F."/>
            <person name="Nordberg H.P."/>
            <person name="Cantor M.N."/>
            <person name="Hua S.X."/>
        </authorList>
    </citation>
    <scope>NUCLEOTIDE SEQUENCE [LARGE SCALE GENOMIC DNA]</scope>
    <source>
        <strain evidence="5 6">UH-Slu-Lm8-n1</strain>
    </source>
</reference>
<dbReference type="SMART" id="SM00490">
    <property type="entry name" value="HELICc"/>
    <property type="match status" value="1"/>
</dbReference>
<name>A0A0D0B2A4_9AGAM</name>
<dbReference type="InterPro" id="IPR049730">
    <property type="entry name" value="SNF2/RAD54-like_C"/>
</dbReference>
<dbReference type="PANTHER" id="PTHR45626:SF22">
    <property type="entry name" value="DNA REPAIR PROTEIN RAD5"/>
    <property type="match status" value="1"/>
</dbReference>
<dbReference type="AlphaFoldDB" id="A0A0D0B2A4"/>
<dbReference type="GO" id="GO:0006281">
    <property type="term" value="P:DNA repair"/>
    <property type="evidence" value="ECO:0007669"/>
    <property type="project" value="TreeGrafter"/>
</dbReference>
<keyword evidence="6" id="KW-1185">Reference proteome</keyword>
<dbReference type="OrthoDB" id="3270319at2759"/>
<dbReference type="CDD" id="cd18793">
    <property type="entry name" value="SF2_C_SNF"/>
    <property type="match status" value="1"/>
</dbReference>
<feature type="non-terminal residue" evidence="5">
    <location>
        <position position="1"/>
    </location>
</feature>
<dbReference type="GO" id="GO:0005524">
    <property type="term" value="F:ATP binding"/>
    <property type="evidence" value="ECO:0007669"/>
    <property type="project" value="UniProtKB-KW"/>
</dbReference>
<proteinExistence type="predicted"/>
<dbReference type="GO" id="GO:0005634">
    <property type="term" value="C:nucleus"/>
    <property type="evidence" value="ECO:0007669"/>
    <property type="project" value="TreeGrafter"/>
</dbReference>
<feature type="domain" description="Helicase C-terminal" evidence="4">
    <location>
        <begin position="274"/>
        <end position="424"/>
    </location>
</feature>
<dbReference type="InterPro" id="IPR038718">
    <property type="entry name" value="SNF2-like_sf"/>
</dbReference>
<dbReference type="Gene3D" id="3.40.50.10810">
    <property type="entry name" value="Tandem AAA-ATPase domain"/>
    <property type="match status" value="1"/>
</dbReference>
<keyword evidence="2" id="KW-0378">Hydrolase</keyword>
<protein>
    <recommendedName>
        <fullName evidence="4">Helicase C-terminal domain-containing protein</fullName>
    </recommendedName>
</protein>
<sequence length="426" mass="47577">APRTAYGRKFLLGLVDEAHNYRNIKKGYWAIFCLRLLCQAMVAMTATPITSRPLDVWNIGRYLGLEPFGSAYDDEALKMVRQLRAAAAKDRKRFQQGNRIATIIMGTVKGDADADIPSLYRSQMLMWIGIIRERFSGVVIRRTIWSVDNCGTRISGLAPFQEHNLLVKLYSHEVDNLERIAKDLVEEGGARAANIYQSIQDFYTRVRRALLHPSCNAGYPWANPSSLDEWKKDPSRKLDVLAQVICWHQALDGRPPLHVVDDRLTVSPANSNVTTSSIAASIPRDKIIVYCAFPSSYTQVLKVLELNGVQTLQIHGKLSTSTRTDIISQFKSSGRDGPRVLIMSNIGLTGLNLPCANILIIVDSLWSATDEGQLIGRIYRPPQPKTVHIYRIVAADTQDVFLNNISFSKAAILDAFTGATPSLRMY</sequence>
<dbReference type="PANTHER" id="PTHR45626">
    <property type="entry name" value="TRANSCRIPTION TERMINATION FACTOR 2-RELATED"/>
    <property type="match status" value="1"/>
</dbReference>
<evidence type="ECO:0000313" key="5">
    <source>
        <dbReference type="EMBL" id="KIK38068.1"/>
    </source>
</evidence>
<dbReference type="HOGENOM" id="CLU_042561_0_0_1"/>
<dbReference type="InParanoid" id="A0A0D0B2A4"/>
<dbReference type="Pfam" id="PF00271">
    <property type="entry name" value="Helicase_C"/>
    <property type="match status" value="1"/>
</dbReference>
<reference evidence="6" key="2">
    <citation type="submission" date="2015-01" db="EMBL/GenBank/DDBJ databases">
        <title>Evolutionary Origins and Diversification of the Mycorrhizal Mutualists.</title>
        <authorList>
            <consortium name="DOE Joint Genome Institute"/>
            <consortium name="Mycorrhizal Genomics Consortium"/>
            <person name="Kohler A."/>
            <person name="Kuo A."/>
            <person name="Nagy L.G."/>
            <person name="Floudas D."/>
            <person name="Copeland A."/>
            <person name="Barry K.W."/>
            <person name="Cichocki N."/>
            <person name="Veneault-Fourrey C."/>
            <person name="LaButti K."/>
            <person name="Lindquist E.A."/>
            <person name="Lipzen A."/>
            <person name="Lundell T."/>
            <person name="Morin E."/>
            <person name="Murat C."/>
            <person name="Riley R."/>
            <person name="Ohm R."/>
            <person name="Sun H."/>
            <person name="Tunlid A."/>
            <person name="Henrissat B."/>
            <person name="Grigoriev I.V."/>
            <person name="Hibbett D.S."/>
            <person name="Martin F."/>
        </authorList>
    </citation>
    <scope>NUCLEOTIDE SEQUENCE [LARGE SCALE GENOMIC DNA]</scope>
    <source>
        <strain evidence="6">UH-Slu-Lm8-n1</strain>
    </source>
</reference>
<evidence type="ECO:0000256" key="1">
    <source>
        <dbReference type="ARBA" id="ARBA00022741"/>
    </source>
</evidence>
<dbReference type="InterPro" id="IPR027417">
    <property type="entry name" value="P-loop_NTPase"/>
</dbReference>
<dbReference type="GO" id="GO:0008094">
    <property type="term" value="F:ATP-dependent activity, acting on DNA"/>
    <property type="evidence" value="ECO:0007669"/>
    <property type="project" value="TreeGrafter"/>
</dbReference>
<evidence type="ECO:0000313" key="6">
    <source>
        <dbReference type="Proteomes" id="UP000054485"/>
    </source>
</evidence>
<dbReference type="InterPro" id="IPR001650">
    <property type="entry name" value="Helicase_C-like"/>
</dbReference>
<dbReference type="Proteomes" id="UP000054485">
    <property type="component" value="Unassembled WGS sequence"/>
</dbReference>
<dbReference type="STRING" id="930992.A0A0D0B2A4"/>
<keyword evidence="1" id="KW-0547">Nucleotide-binding</keyword>
<dbReference type="Gene3D" id="3.40.50.300">
    <property type="entry name" value="P-loop containing nucleotide triphosphate hydrolases"/>
    <property type="match status" value="1"/>
</dbReference>
<evidence type="ECO:0000259" key="4">
    <source>
        <dbReference type="PROSITE" id="PS51194"/>
    </source>
</evidence>
<evidence type="ECO:0000256" key="2">
    <source>
        <dbReference type="ARBA" id="ARBA00022801"/>
    </source>
</evidence>